<evidence type="ECO:0000313" key="2">
    <source>
        <dbReference type="Proteomes" id="UP000507245"/>
    </source>
</evidence>
<proteinExistence type="predicted"/>
<sequence length="120" mass="13270">MQIFYQGLISTSRKNVDAACGGALSEKDPEECFKTFERVAANNMKWGDNRFTRKISVHSVDTNPGVASASQVSNLEKKLENFMQLMTMFVSPSSVCAICSDNSHPTNNCPLSDLTQEQEN</sequence>
<evidence type="ECO:0000313" key="1">
    <source>
        <dbReference type="EMBL" id="CAB4308459.1"/>
    </source>
</evidence>
<protein>
    <recommendedName>
        <fullName evidence="3">Retrotransposon gag domain-containing protein</fullName>
    </recommendedName>
</protein>
<dbReference type="Proteomes" id="UP000507245">
    <property type="component" value="Unassembled WGS sequence"/>
</dbReference>
<dbReference type="EMBL" id="CAEKKB010000004">
    <property type="protein sequence ID" value="CAB4308459.1"/>
    <property type="molecule type" value="Genomic_DNA"/>
</dbReference>
<dbReference type="OrthoDB" id="1305902at2759"/>
<evidence type="ECO:0008006" key="3">
    <source>
        <dbReference type="Google" id="ProtNLM"/>
    </source>
</evidence>
<reference evidence="2" key="1">
    <citation type="journal article" date="2020" name="Genome Biol.">
        <title>Gamete binning: chromosome-level and haplotype-resolved genome assembly enabled by high-throughput single-cell sequencing of gamete genomes.</title>
        <authorList>
            <person name="Campoy J.A."/>
            <person name="Sun H."/>
            <person name="Goel M."/>
            <person name="Jiao W.-B."/>
            <person name="Folz-Donahue K."/>
            <person name="Wang N."/>
            <person name="Rubio M."/>
            <person name="Liu C."/>
            <person name="Kukat C."/>
            <person name="Ruiz D."/>
            <person name="Huettel B."/>
            <person name="Schneeberger K."/>
        </authorList>
    </citation>
    <scope>NUCLEOTIDE SEQUENCE [LARGE SCALE GENOMIC DNA]</scope>
    <source>
        <strain evidence="2">cv. Rojo Pasion</strain>
    </source>
</reference>
<organism evidence="1 2">
    <name type="scientific">Prunus armeniaca</name>
    <name type="common">Apricot</name>
    <name type="synonym">Armeniaca vulgaris</name>
    <dbReference type="NCBI Taxonomy" id="36596"/>
    <lineage>
        <taxon>Eukaryota</taxon>
        <taxon>Viridiplantae</taxon>
        <taxon>Streptophyta</taxon>
        <taxon>Embryophyta</taxon>
        <taxon>Tracheophyta</taxon>
        <taxon>Spermatophyta</taxon>
        <taxon>Magnoliopsida</taxon>
        <taxon>eudicotyledons</taxon>
        <taxon>Gunneridae</taxon>
        <taxon>Pentapetalae</taxon>
        <taxon>rosids</taxon>
        <taxon>fabids</taxon>
        <taxon>Rosales</taxon>
        <taxon>Rosaceae</taxon>
        <taxon>Amygdaloideae</taxon>
        <taxon>Amygdaleae</taxon>
        <taxon>Prunus</taxon>
    </lineage>
</organism>
<gene>
    <name evidence="1" type="ORF">ORAREDHAP_LOCUS27907</name>
</gene>
<dbReference type="AlphaFoldDB" id="A0A6J5X3Q0"/>
<keyword evidence="2" id="KW-1185">Reference proteome</keyword>
<accession>A0A6J5X3Q0</accession>
<name>A0A6J5X3Q0_PRUAR</name>